<gene>
    <name evidence="2" type="ORF">RCL2_001592800</name>
</gene>
<dbReference type="Pfam" id="PF00078">
    <property type="entry name" value="RVT_1"/>
    <property type="match status" value="1"/>
</dbReference>
<sequence>MANVRPIALLEVIRKIFTKFISTQLSNILQDHNILCKVNYCGLKGESTASPIRLINNLIEDAKENSKELWIVLQDISKAFDSITFGLSPSFQAEDGIDQGDSLSPLLWRIYYDPLLTAITALPNKGYNMECVWPHNPRDPDTWKNFSHNIAASAYMDDTAWIDCTQNRIQHTLDIARSFYELVDIKINHKKCELIIINPSLPRPFLSVSLGTHEGDTIHPIQTEARYLGVLYPKLIYLSQLITFTKPEWDAIERLILALVKHTIGVQRSCPTSALYHEGIVGLHCLWMVVSTTGIMNLCTVLNNHNDATFITLLRLRQAQLLMKLPDCCFSVQPRFRSLYMAASRSNLALFYLLLASDFYINIKLDQIDRLSFSVKNIEFPLLDIWLKSYNVASITRINNKSSQFPLMDLSQLIARNGSSLMTWKQYRTLARLSRKGPKAKWFTQLERSGLVSPDSRYLLPEYRSTQSTFYITRFLTPPSQDGRQKE</sequence>
<dbReference type="EMBL" id="BLAL01000183">
    <property type="protein sequence ID" value="GES89006.1"/>
    <property type="molecule type" value="Genomic_DNA"/>
</dbReference>
<evidence type="ECO:0000259" key="1">
    <source>
        <dbReference type="PROSITE" id="PS50878"/>
    </source>
</evidence>
<dbReference type="OrthoDB" id="2444730at2759"/>
<proteinExistence type="predicted"/>
<dbReference type="CDD" id="cd01650">
    <property type="entry name" value="RT_nLTR_like"/>
    <property type="match status" value="1"/>
</dbReference>
<dbReference type="PANTHER" id="PTHR31635:SF196">
    <property type="entry name" value="REVERSE TRANSCRIPTASE DOMAIN-CONTAINING PROTEIN-RELATED"/>
    <property type="match status" value="1"/>
</dbReference>
<protein>
    <submittedName>
        <fullName evidence="2">Ribonuclease HI, putative</fullName>
    </submittedName>
</protein>
<accession>A0A8H3LM46</accession>
<dbReference type="AlphaFoldDB" id="A0A8H3LM46"/>
<evidence type="ECO:0000313" key="3">
    <source>
        <dbReference type="Proteomes" id="UP000615446"/>
    </source>
</evidence>
<dbReference type="PANTHER" id="PTHR31635">
    <property type="entry name" value="REVERSE TRANSCRIPTASE DOMAIN-CONTAINING PROTEIN-RELATED"/>
    <property type="match status" value="1"/>
</dbReference>
<dbReference type="InterPro" id="IPR000477">
    <property type="entry name" value="RT_dom"/>
</dbReference>
<organism evidence="2 3">
    <name type="scientific">Rhizophagus clarus</name>
    <dbReference type="NCBI Taxonomy" id="94130"/>
    <lineage>
        <taxon>Eukaryota</taxon>
        <taxon>Fungi</taxon>
        <taxon>Fungi incertae sedis</taxon>
        <taxon>Mucoromycota</taxon>
        <taxon>Glomeromycotina</taxon>
        <taxon>Glomeromycetes</taxon>
        <taxon>Glomerales</taxon>
        <taxon>Glomeraceae</taxon>
        <taxon>Rhizophagus</taxon>
    </lineage>
</organism>
<evidence type="ECO:0000313" key="2">
    <source>
        <dbReference type="EMBL" id="GES89006.1"/>
    </source>
</evidence>
<name>A0A8H3LM46_9GLOM</name>
<comment type="caution">
    <text evidence="2">The sequence shown here is derived from an EMBL/GenBank/DDBJ whole genome shotgun (WGS) entry which is preliminary data.</text>
</comment>
<dbReference type="Proteomes" id="UP000615446">
    <property type="component" value="Unassembled WGS sequence"/>
</dbReference>
<dbReference type="PROSITE" id="PS50878">
    <property type="entry name" value="RT_POL"/>
    <property type="match status" value="1"/>
</dbReference>
<reference evidence="2" key="1">
    <citation type="submission" date="2019-10" db="EMBL/GenBank/DDBJ databases">
        <title>Conservation and host-specific expression of non-tandemly repeated heterogenous ribosome RNA gene in arbuscular mycorrhizal fungi.</title>
        <authorList>
            <person name="Maeda T."/>
            <person name="Kobayashi Y."/>
            <person name="Nakagawa T."/>
            <person name="Ezawa T."/>
            <person name="Yamaguchi K."/>
            <person name="Bino T."/>
            <person name="Nishimoto Y."/>
            <person name="Shigenobu S."/>
            <person name="Kawaguchi M."/>
        </authorList>
    </citation>
    <scope>NUCLEOTIDE SEQUENCE</scope>
    <source>
        <strain evidence="2">HR1</strain>
    </source>
</reference>
<feature type="domain" description="Reverse transcriptase" evidence="1">
    <location>
        <begin position="1"/>
        <end position="210"/>
    </location>
</feature>